<evidence type="ECO:0000256" key="1">
    <source>
        <dbReference type="SAM" id="MobiDB-lite"/>
    </source>
</evidence>
<proteinExistence type="predicted"/>
<feature type="compositionally biased region" description="Low complexity" evidence="1">
    <location>
        <begin position="19"/>
        <end position="44"/>
    </location>
</feature>
<dbReference type="AlphaFoldDB" id="A0A0A9FQB6"/>
<protein>
    <submittedName>
        <fullName evidence="2">Uncharacterized protein</fullName>
    </submittedName>
</protein>
<accession>A0A0A9FQB6</accession>
<evidence type="ECO:0000313" key="2">
    <source>
        <dbReference type="EMBL" id="JAE12496.1"/>
    </source>
</evidence>
<dbReference type="EMBL" id="GBRH01185400">
    <property type="protein sequence ID" value="JAE12496.1"/>
    <property type="molecule type" value="Transcribed_RNA"/>
</dbReference>
<organism evidence="2">
    <name type="scientific">Arundo donax</name>
    <name type="common">Giant reed</name>
    <name type="synonym">Donax arundinaceus</name>
    <dbReference type="NCBI Taxonomy" id="35708"/>
    <lineage>
        <taxon>Eukaryota</taxon>
        <taxon>Viridiplantae</taxon>
        <taxon>Streptophyta</taxon>
        <taxon>Embryophyta</taxon>
        <taxon>Tracheophyta</taxon>
        <taxon>Spermatophyta</taxon>
        <taxon>Magnoliopsida</taxon>
        <taxon>Liliopsida</taxon>
        <taxon>Poales</taxon>
        <taxon>Poaceae</taxon>
        <taxon>PACMAD clade</taxon>
        <taxon>Arundinoideae</taxon>
        <taxon>Arundineae</taxon>
        <taxon>Arundo</taxon>
    </lineage>
</organism>
<sequence>MGRSPIGRPSRRSRPAREPPGMSSSASAAGASPAAADADGTTAWRRTTWGASAASMSISASRAAEGSPAAKSLSASGCAVRRWRALYTVPPFPCPRTENLS</sequence>
<reference evidence="2" key="1">
    <citation type="submission" date="2014-09" db="EMBL/GenBank/DDBJ databases">
        <authorList>
            <person name="Magalhaes I.L.F."/>
            <person name="Oliveira U."/>
            <person name="Santos F.R."/>
            <person name="Vidigal T.H.D.A."/>
            <person name="Brescovit A.D."/>
            <person name="Santos A.J."/>
        </authorList>
    </citation>
    <scope>NUCLEOTIDE SEQUENCE</scope>
    <source>
        <tissue evidence="2">Shoot tissue taken approximately 20 cm above the soil surface</tissue>
    </source>
</reference>
<name>A0A0A9FQB6_ARUDO</name>
<reference evidence="2" key="2">
    <citation type="journal article" date="2015" name="Data Brief">
        <title>Shoot transcriptome of the giant reed, Arundo donax.</title>
        <authorList>
            <person name="Barrero R.A."/>
            <person name="Guerrero F.D."/>
            <person name="Moolhuijzen P."/>
            <person name="Goolsby J.A."/>
            <person name="Tidwell J."/>
            <person name="Bellgard S.E."/>
            <person name="Bellgard M.I."/>
        </authorList>
    </citation>
    <scope>NUCLEOTIDE SEQUENCE</scope>
    <source>
        <tissue evidence="2">Shoot tissue taken approximately 20 cm above the soil surface</tissue>
    </source>
</reference>
<feature type="region of interest" description="Disordered" evidence="1">
    <location>
        <begin position="1"/>
        <end position="44"/>
    </location>
</feature>